<feature type="compositionally biased region" description="Basic residues" evidence="1">
    <location>
        <begin position="32"/>
        <end position="42"/>
    </location>
</feature>
<sequence>MAKTNCLLTLRVSCQWTQLKKHTQATRETPPHAKKKYQHAGR</sequence>
<protein>
    <submittedName>
        <fullName evidence="2">Uncharacterized protein</fullName>
    </submittedName>
</protein>
<reference evidence="3" key="1">
    <citation type="submission" date="2013-03" db="EMBL/GenBank/DDBJ databases">
        <title>The Genome Sequence of Anopheles minimus MINIMUS1.</title>
        <authorList>
            <consortium name="The Broad Institute Genomics Platform"/>
            <person name="Neafsey D.E."/>
            <person name="Walton C."/>
            <person name="Walker B."/>
            <person name="Young S.K."/>
            <person name="Zeng Q."/>
            <person name="Gargeya S."/>
            <person name="Fitzgerald M."/>
            <person name="Haas B."/>
            <person name="Abouelleil A."/>
            <person name="Allen A.W."/>
            <person name="Alvarado L."/>
            <person name="Arachchi H.M."/>
            <person name="Berlin A.M."/>
            <person name="Chapman S.B."/>
            <person name="Gainer-Dewar J."/>
            <person name="Goldberg J."/>
            <person name="Griggs A."/>
            <person name="Gujja S."/>
            <person name="Hansen M."/>
            <person name="Howarth C."/>
            <person name="Imamovic A."/>
            <person name="Ireland A."/>
            <person name="Larimer J."/>
            <person name="McCowan C."/>
            <person name="Murphy C."/>
            <person name="Pearson M."/>
            <person name="Poon T.W."/>
            <person name="Priest M."/>
            <person name="Roberts A."/>
            <person name="Saif S."/>
            <person name="Shea T."/>
            <person name="Sisk P."/>
            <person name="Sykes S."/>
            <person name="Wortman J."/>
            <person name="Nusbaum C."/>
            <person name="Birren B."/>
        </authorList>
    </citation>
    <scope>NUCLEOTIDE SEQUENCE [LARGE SCALE GENOMIC DNA]</scope>
    <source>
        <strain evidence="3">MINIMUS1</strain>
    </source>
</reference>
<feature type="region of interest" description="Disordered" evidence="1">
    <location>
        <begin position="20"/>
        <end position="42"/>
    </location>
</feature>
<dbReference type="AlphaFoldDB" id="A0A182WQ92"/>
<evidence type="ECO:0000313" key="3">
    <source>
        <dbReference type="Proteomes" id="UP000075920"/>
    </source>
</evidence>
<dbReference type="EnsemblMetazoa" id="AMIN014818-RA">
    <property type="protein sequence ID" value="AMIN014818-PA"/>
    <property type="gene ID" value="AMIN014818"/>
</dbReference>
<evidence type="ECO:0000313" key="2">
    <source>
        <dbReference type="EnsemblMetazoa" id="AMIN014818-PA"/>
    </source>
</evidence>
<accession>A0A182WQ92</accession>
<dbReference type="Proteomes" id="UP000075920">
    <property type="component" value="Unassembled WGS sequence"/>
</dbReference>
<evidence type="ECO:0000256" key="1">
    <source>
        <dbReference type="SAM" id="MobiDB-lite"/>
    </source>
</evidence>
<organism evidence="2 3">
    <name type="scientific">Anopheles minimus</name>
    <dbReference type="NCBI Taxonomy" id="112268"/>
    <lineage>
        <taxon>Eukaryota</taxon>
        <taxon>Metazoa</taxon>
        <taxon>Ecdysozoa</taxon>
        <taxon>Arthropoda</taxon>
        <taxon>Hexapoda</taxon>
        <taxon>Insecta</taxon>
        <taxon>Pterygota</taxon>
        <taxon>Neoptera</taxon>
        <taxon>Endopterygota</taxon>
        <taxon>Diptera</taxon>
        <taxon>Nematocera</taxon>
        <taxon>Culicoidea</taxon>
        <taxon>Culicidae</taxon>
        <taxon>Anophelinae</taxon>
        <taxon>Anopheles</taxon>
    </lineage>
</organism>
<keyword evidence="3" id="KW-1185">Reference proteome</keyword>
<reference evidence="2" key="2">
    <citation type="submission" date="2020-05" db="UniProtKB">
        <authorList>
            <consortium name="EnsemblMetazoa"/>
        </authorList>
    </citation>
    <scope>IDENTIFICATION</scope>
    <source>
        <strain evidence="2">MINIMUS1</strain>
    </source>
</reference>
<proteinExistence type="predicted"/>
<name>A0A182WQ92_9DIPT</name>
<dbReference type="VEuPathDB" id="VectorBase:AMIN014818"/>